<keyword evidence="6" id="KW-1133">Transmembrane helix</keyword>
<dbReference type="OrthoDB" id="9812068at2"/>
<dbReference type="InterPro" id="IPR029045">
    <property type="entry name" value="ClpP/crotonase-like_dom_sf"/>
</dbReference>
<proteinExistence type="inferred from homology"/>
<dbReference type="NCBIfam" id="TIGR00225">
    <property type="entry name" value="prc"/>
    <property type="match status" value="1"/>
</dbReference>
<organism evidence="8 9">
    <name type="scientific">Panacibacter ginsenosidivorans</name>
    <dbReference type="NCBI Taxonomy" id="1813871"/>
    <lineage>
        <taxon>Bacteria</taxon>
        <taxon>Pseudomonadati</taxon>
        <taxon>Bacteroidota</taxon>
        <taxon>Chitinophagia</taxon>
        <taxon>Chitinophagales</taxon>
        <taxon>Chitinophagaceae</taxon>
        <taxon>Panacibacter</taxon>
    </lineage>
</organism>
<dbReference type="GO" id="GO:0008236">
    <property type="term" value="F:serine-type peptidase activity"/>
    <property type="evidence" value="ECO:0007669"/>
    <property type="project" value="UniProtKB-KW"/>
</dbReference>
<evidence type="ECO:0000256" key="1">
    <source>
        <dbReference type="ARBA" id="ARBA00009179"/>
    </source>
</evidence>
<keyword evidence="4 5" id="KW-0720">Serine protease</keyword>
<keyword evidence="3 5" id="KW-0378">Hydrolase</keyword>
<dbReference type="InterPro" id="IPR036034">
    <property type="entry name" value="PDZ_sf"/>
</dbReference>
<reference evidence="8 9" key="1">
    <citation type="journal article" date="2016" name="Int. J. Syst. Evol. Microbiol.">
        <title>Panacibacter ginsenosidivorans gen. nov., sp. nov., with ginsenoside converting activity isolated from soil of a ginseng field.</title>
        <authorList>
            <person name="Siddiqi M.Z."/>
            <person name="Muhammad Shafi S."/>
            <person name="Choi K.D."/>
            <person name="Im W.T."/>
        </authorList>
    </citation>
    <scope>NUCLEOTIDE SEQUENCE [LARGE SCALE GENOMIC DNA]</scope>
    <source>
        <strain evidence="8 9">Gsoil1550</strain>
    </source>
</reference>
<dbReference type="GO" id="GO:0006508">
    <property type="term" value="P:proteolysis"/>
    <property type="evidence" value="ECO:0007669"/>
    <property type="project" value="UniProtKB-KW"/>
</dbReference>
<evidence type="ECO:0000259" key="7">
    <source>
        <dbReference type="PROSITE" id="PS50106"/>
    </source>
</evidence>
<dbReference type="Gene3D" id="2.30.42.10">
    <property type="match status" value="1"/>
</dbReference>
<sequence length="530" mass="59009">MVNKKLQVWLPLLFAVVMTIGMWIGYKLREDTGGIAGFLNNTRSSSVQEIIGLIQDKYVDTVAVDSLKESAINEMLAHLDPHSIYIPARELQDVNEDLQGNFQGIGVEFQIFNDTVNIVNVIADGPSFKAGVQVGDKIIKVNDTVQVASVKIKPADIKKLLRGEGGSKVKLTVLRDNNPTTLTIERGTIPLPSVDVAYMMAPGKGFIHINKFSETTYPEFMQAMEKLQKQNLQELILDLRGNGGGILQEAVDIADEFLDEDKMIVYTKGGHVPPAEYYCKKDGVFEKGKLTVLVDETSASASEILSGALQDWDRATIIGRRTFGKGLVQQQFNLSDGGALRLTVARYYTPLGRNIQKPYTSNNREAYEDELIHRFHDGEVVHGDTSAPVGPPFKTKGGHIVYGGGGITPDIFVPFDTTSQPDAILQLYIKGTFNNFVYTYYMQNKTYLQTLKTPTDLYKTFHAGDKEWQELISFAKRDSIDLTTVSAKAKNDLLQKFPAQLARQIWRSEGFYEVSNETDPMIKKAVEAMQ</sequence>
<dbReference type="InterPro" id="IPR001478">
    <property type="entry name" value="PDZ"/>
</dbReference>
<dbReference type="RefSeq" id="WP_147187618.1">
    <property type="nucleotide sequence ID" value="NZ_CP042435.1"/>
</dbReference>
<dbReference type="AlphaFoldDB" id="A0A5B8V3S7"/>
<dbReference type="InterPro" id="IPR005151">
    <property type="entry name" value="Tail-specific_protease"/>
</dbReference>
<dbReference type="InterPro" id="IPR004447">
    <property type="entry name" value="Peptidase_S41A"/>
</dbReference>
<dbReference type="PANTHER" id="PTHR32060">
    <property type="entry name" value="TAIL-SPECIFIC PROTEASE"/>
    <property type="match status" value="1"/>
</dbReference>
<keyword evidence="6" id="KW-0812">Transmembrane</keyword>
<dbReference type="GO" id="GO:0030288">
    <property type="term" value="C:outer membrane-bounded periplasmic space"/>
    <property type="evidence" value="ECO:0007669"/>
    <property type="project" value="TreeGrafter"/>
</dbReference>
<dbReference type="SMART" id="SM00228">
    <property type="entry name" value="PDZ"/>
    <property type="match status" value="1"/>
</dbReference>
<keyword evidence="6" id="KW-0472">Membrane</keyword>
<dbReference type="SMART" id="SM00245">
    <property type="entry name" value="TSPc"/>
    <property type="match status" value="1"/>
</dbReference>
<evidence type="ECO:0000313" key="9">
    <source>
        <dbReference type="Proteomes" id="UP000321533"/>
    </source>
</evidence>
<dbReference type="Proteomes" id="UP000321533">
    <property type="component" value="Chromosome"/>
</dbReference>
<dbReference type="CDD" id="cd06782">
    <property type="entry name" value="cpPDZ_CPP-like"/>
    <property type="match status" value="1"/>
</dbReference>
<evidence type="ECO:0000256" key="5">
    <source>
        <dbReference type="RuleBase" id="RU004404"/>
    </source>
</evidence>
<dbReference type="PANTHER" id="PTHR32060:SF30">
    <property type="entry name" value="CARBOXY-TERMINAL PROCESSING PROTEASE CTPA"/>
    <property type="match status" value="1"/>
</dbReference>
<dbReference type="Pfam" id="PF03572">
    <property type="entry name" value="Peptidase_S41"/>
    <property type="match status" value="1"/>
</dbReference>
<dbReference type="KEGG" id="pgin:FRZ67_00305"/>
<dbReference type="EMBL" id="CP042435">
    <property type="protein sequence ID" value="QEC65818.1"/>
    <property type="molecule type" value="Genomic_DNA"/>
</dbReference>
<dbReference type="SUPFAM" id="SSF50156">
    <property type="entry name" value="PDZ domain-like"/>
    <property type="match status" value="1"/>
</dbReference>
<accession>A0A5B8V3S7</accession>
<evidence type="ECO:0000256" key="3">
    <source>
        <dbReference type="ARBA" id="ARBA00022801"/>
    </source>
</evidence>
<dbReference type="PROSITE" id="PS50106">
    <property type="entry name" value="PDZ"/>
    <property type="match status" value="1"/>
</dbReference>
<keyword evidence="9" id="KW-1185">Reference proteome</keyword>
<dbReference type="Gene3D" id="3.90.226.10">
    <property type="entry name" value="2-enoyl-CoA Hydratase, Chain A, domain 1"/>
    <property type="match status" value="1"/>
</dbReference>
<gene>
    <name evidence="8" type="ORF">FRZ67_00305</name>
</gene>
<dbReference type="GO" id="GO:0004175">
    <property type="term" value="F:endopeptidase activity"/>
    <property type="evidence" value="ECO:0007669"/>
    <property type="project" value="TreeGrafter"/>
</dbReference>
<protein>
    <submittedName>
        <fullName evidence="8">S41 family peptidase</fullName>
    </submittedName>
</protein>
<dbReference type="GO" id="GO:0007165">
    <property type="term" value="P:signal transduction"/>
    <property type="evidence" value="ECO:0007669"/>
    <property type="project" value="TreeGrafter"/>
</dbReference>
<dbReference type="SUPFAM" id="SSF52096">
    <property type="entry name" value="ClpP/crotonase"/>
    <property type="match status" value="1"/>
</dbReference>
<evidence type="ECO:0000256" key="4">
    <source>
        <dbReference type="ARBA" id="ARBA00022825"/>
    </source>
</evidence>
<evidence type="ECO:0000256" key="6">
    <source>
        <dbReference type="SAM" id="Phobius"/>
    </source>
</evidence>
<dbReference type="Gene3D" id="3.30.750.44">
    <property type="match status" value="1"/>
</dbReference>
<dbReference type="Pfam" id="PF13180">
    <property type="entry name" value="PDZ_2"/>
    <property type="match status" value="1"/>
</dbReference>
<feature type="domain" description="PDZ" evidence="7">
    <location>
        <begin position="91"/>
        <end position="177"/>
    </location>
</feature>
<comment type="similarity">
    <text evidence="1 5">Belongs to the peptidase S41A family.</text>
</comment>
<dbReference type="CDD" id="cd07560">
    <property type="entry name" value="Peptidase_S41_CPP"/>
    <property type="match status" value="1"/>
</dbReference>
<feature type="transmembrane region" description="Helical" evidence="6">
    <location>
        <begin position="6"/>
        <end position="26"/>
    </location>
</feature>
<evidence type="ECO:0000313" key="8">
    <source>
        <dbReference type="EMBL" id="QEC65818.1"/>
    </source>
</evidence>
<keyword evidence="2 5" id="KW-0645">Protease</keyword>
<evidence type="ECO:0000256" key="2">
    <source>
        <dbReference type="ARBA" id="ARBA00022670"/>
    </source>
</evidence>
<name>A0A5B8V3S7_9BACT</name>